<dbReference type="EMBL" id="BK016012">
    <property type="protein sequence ID" value="DAF89534.1"/>
    <property type="molecule type" value="Genomic_DNA"/>
</dbReference>
<dbReference type="GO" id="GO:0004519">
    <property type="term" value="F:endonuclease activity"/>
    <property type="evidence" value="ECO:0007669"/>
    <property type="project" value="UniProtKB-KW"/>
</dbReference>
<evidence type="ECO:0000256" key="1">
    <source>
        <dbReference type="SAM" id="MobiDB-lite"/>
    </source>
</evidence>
<accession>A0A8S5U559</accession>
<name>A0A8S5U559_9CAUD</name>
<sequence length="194" mass="22713">MVLQPYYLFGSRILWTSPRKCSQYDYAVYSWGAVCDYRTLRDIGAVCMKTYTELCTLPTYEERLEYLQLHGEVGRDTFGFDRWLNQDFYQSREWRQFRDRIIARDNGCDLGCKDHPITDWVLRDGSPVRPRISIHHLNPITKEDVIRHSEKLLDPENAICVSAATHKAIHYGTGKKPQLPDGERKPGDTCPWRK</sequence>
<keyword evidence="2" id="KW-0378">Hydrolase</keyword>
<reference evidence="2" key="1">
    <citation type="journal article" date="2021" name="Proc. Natl. Acad. Sci. U.S.A.">
        <title>A Catalog of Tens of Thousands of Viruses from Human Metagenomes Reveals Hidden Associations with Chronic Diseases.</title>
        <authorList>
            <person name="Tisza M.J."/>
            <person name="Buck C.B."/>
        </authorList>
    </citation>
    <scope>NUCLEOTIDE SEQUENCE</scope>
    <source>
        <strain evidence="2">CttG32</strain>
    </source>
</reference>
<organism evidence="2">
    <name type="scientific">Siphoviridae sp. cttG32</name>
    <dbReference type="NCBI Taxonomy" id="2825705"/>
    <lineage>
        <taxon>Viruses</taxon>
        <taxon>Duplodnaviria</taxon>
        <taxon>Heunggongvirae</taxon>
        <taxon>Uroviricota</taxon>
        <taxon>Caudoviricetes</taxon>
    </lineage>
</organism>
<proteinExistence type="predicted"/>
<evidence type="ECO:0000313" key="2">
    <source>
        <dbReference type="EMBL" id="DAF89534.1"/>
    </source>
</evidence>
<feature type="region of interest" description="Disordered" evidence="1">
    <location>
        <begin position="171"/>
        <end position="194"/>
    </location>
</feature>
<keyword evidence="2" id="KW-0540">Nuclease</keyword>
<protein>
    <submittedName>
        <fullName evidence="2">HNH endonuclease bacteriophage, HNH Endonuclease, DNA.52A</fullName>
    </submittedName>
</protein>
<keyword evidence="2" id="KW-0255">Endonuclease</keyword>